<protein>
    <submittedName>
        <fullName evidence="10">Acetylcholine receptor subunit beta-type unc-29</fullName>
    </submittedName>
</protein>
<dbReference type="Gene3D" id="1.20.58.390">
    <property type="entry name" value="Neurotransmitter-gated ion-channel transmembrane domain"/>
    <property type="match status" value="1"/>
</dbReference>
<proteinExistence type="predicted"/>
<dbReference type="Pfam" id="PF02932">
    <property type="entry name" value="Neur_chan_memb"/>
    <property type="match status" value="1"/>
</dbReference>
<feature type="transmembrane region" description="Helical" evidence="5">
    <location>
        <begin position="165"/>
        <end position="190"/>
    </location>
</feature>
<keyword evidence="9" id="KW-1185">Reference proteome</keyword>
<keyword evidence="4 5" id="KW-0472">Membrane</keyword>
<evidence type="ECO:0000256" key="2">
    <source>
        <dbReference type="ARBA" id="ARBA00022692"/>
    </source>
</evidence>
<dbReference type="InterPro" id="IPR018000">
    <property type="entry name" value="Neurotransmitter_ion_chnl_CS"/>
</dbReference>
<dbReference type="InterPro" id="IPR006201">
    <property type="entry name" value="Neur_channel"/>
</dbReference>
<feature type="transmembrane region" description="Helical" evidence="5">
    <location>
        <begin position="197"/>
        <end position="218"/>
    </location>
</feature>
<dbReference type="GeneID" id="101852787"/>
<dbReference type="RefSeq" id="XP_005105132.2">
    <property type="nucleotide sequence ID" value="XM_005105075.3"/>
</dbReference>
<feature type="signal peptide" evidence="6">
    <location>
        <begin position="1"/>
        <end position="20"/>
    </location>
</feature>
<dbReference type="PROSITE" id="PS00236">
    <property type="entry name" value="NEUROTR_ION_CHANNEL"/>
    <property type="match status" value="1"/>
</dbReference>
<evidence type="ECO:0000256" key="6">
    <source>
        <dbReference type="SAM" id="SignalP"/>
    </source>
</evidence>
<dbReference type="Proteomes" id="UP000694888">
    <property type="component" value="Unplaced"/>
</dbReference>
<dbReference type="InterPro" id="IPR006202">
    <property type="entry name" value="Neur_chan_lig-bd"/>
</dbReference>
<evidence type="ECO:0000313" key="10">
    <source>
        <dbReference type="RefSeq" id="XP_005105132.2"/>
    </source>
</evidence>
<feature type="chain" id="PRO_5045432529" evidence="6">
    <location>
        <begin position="21"/>
        <end position="392"/>
    </location>
</feature>
<reference evidence="10" key="1">
    <citation type="submission" date="2025-08" db="UniProtKB">
        <authorList>
            <consortium name="RefSeq"/>
        </authorList>
    </citation>
    <scope>IDENTIFICATION</scope>
</reference>
<dbReference type="InterPro" id="IPR036734">
    <property type="entry name" value="Neur_chan_lig-bd_sf"/>
</dbReference>
<organism evidence="9 10">
    <name type="scientific">Aplysia californica</name>
    <name type="common">California sea hare</name>
    <dbReference type="NCBI Taxonomy" id="6500"/>
    <lineage>
        <taxon>Eukaryota</taxon>
        <taxon>Metazoa</taxon>
        <taxon>Spiralia</taxon>
        <taxon>Lophotrochozoa</taxon>
        <taxon>Mollusca</taxon>
        <taxon>Gastropoda</taxon>
        <taxon>Heterobranchia</taxon>
        <taxon>Euthyneura</taxon>
        <taxon>Tectipleura</taxon>
        <taxon>Aplysiida</taxon>
        <taxon>Aplysioidea</taxon>
        <taxon>Aplysiidae</taxon>
        <taxon>Aplysia</taxon>
    </lineage>
</organism>
<feature type="domain" description="Neurotransmitter-gated ion-channel transmembrane" evidence="8">
    <location>
        <begin position="172"/>
        <end position="272"/>
    </location>
</feature>
<accession>A0ABM0JZE3</accession>
<feature type="transmembrane region" description="Helical" evidence="5">
    <location>
        <begin position="230"/>
        <end position="250"/>
    </location>
</feature>
<evidence type="ECO:0000256" key="4">
    <source>
        <dbReference type="ARBA" id="ARBA00023136"/>
    </source>
</evidence>
<keyword evidence="3 5" id="KW-1133">Transmembrane helix</keyword>
<dbReference type="CDD" id="cd18989">
    <property type="entry name" value="LGIC_ECD_cation"/>
    <property type="match status" value="1"/>
</dbReference>
<dbReference type="SUPFAM" id="SSF63712">
    <property type="entry name" value="Nicotinic receptor ligand binding domain-like"/>
    <property type="match status" value="1"/>
</dbReference>
<dbReference type="SUPFAM" id="SSF90112">
    <property type="entry name" value="Neurotransmitter-gated ion-channel transmembrane pore"/>
    <property type="match status" value="1"/>
</dbReference>
<keyword evidence="2 5" id="KW-0812">Transmembrane</keyword>
<dbReference type="CDD" id="cd19051">
    <property type="entry name" value="LGIC_TM_cation"/>
    <property type="match status" value="1"/>
</dbReference>
<feature type="transmembrane region" description="Helical" evidence="5">
    <location>
        <begin position="367"/>
        <end position="389"/>
    </location>
</feature>
<dbReference type="PANTHER" id="PTHR18945">
    <property type="entry name" value="NEUROTRANSMITTER GATED ION CHANNEL"/>
    <property type="match status" value="1"/>
</dbReference>
<feature type="domain" description="Neurotransmitter-gated ion-channel ligand-binding" evidence="7">
    <location>
        <begin position="3"/>
        <end position="164"/>
    </location>
</feature>
<dbReference type="InterPro" id="IPR006029">
    <property type="entry name" value="Neurotrans-gated_channel_TM"/>
</dbReference>
<evidence type="ECO:0000313" key="9">
    <source>
        <dbReference type="Proteomes" id="UP000694888"/>
    </source>
</evidence>
<comment type="subcellular location">
    <subcellularLocation>
        <location evidence="1">Membrane</location>
        <topology evidence="1">Multi-pass membrane protein</topology>
    </subcellularLocation>
</comment>
<dbReference type="Pfam" id="PF02931">
    <property type="entry name" value="Neur_chan_LBD"/>
    <property type="match status" value="1"/>
</dbReference>
<sequence>MMALAVSGYFFLTWREPAFAWNPRDYEDIDQVFVPPLMWTPKLLNAKSLDDEHMLLEPTLNVMVTSSGEVFSSLNAVVVSRCDFDLTFYPFDTQICALTFFGVKIENAPLALMAVEGSAGTLTDVFSSSTEWTFAKMTFISDQIQIQGSSGLSFVKFMVRLERQYTFYITNIVFPIIGTSTLTLAVFWIPAASGEKISFLTSIFLSLTMFLSTVSDMMPRGADNLSRFNTFIVIVVAENVLAILATIYVMRRYQEEQEDLSQVPPASVEYFPDDAADPVYDLRTDEDIKIHRHFNRPINDGRSDLKVALPRGKVAPLAYANESARRNSVVENDNESSSKSNFSRVCRSIFFCFSCKNRYSSKSLDHIFFVLFLFGNIAAHSMLVCSFAMRSD</sequence>
<keyword evidence="6" id="KW-0732">Signal</keyword>
<keyword evidence="10" id="KW-0675">Receptor</keyword>
<evidence type="ECO:0000256" key="3">
    <source>
        <dbReference type="ARBA" id="ARBA00022989"/>
    </source>
</evidence>
<evidence type="ECO:0000259" key="8">
    <source>
        <dbReference type="Pfam" id="PF02932"/>
    </source>
</evidence>
<dbReference type="InterPro" id="IPR038050">
    <property type="entry name" value="Neuro_actylchol_rec"/>
</dbReference>
<evidence type="ECO:0000259" key="7">
    <source>
        <dbReference type="Pfam" id="PF02931"/>
    </source>
</evidence>
<name>A0ABM0JZE3_APLCA</name>
<evidence type="ECO:0000256" key="1">
    <source>
        <dbReference type="ARBA" id="ARBA00004141"/>
    </source>
</evidence>
<evidence type="ECO:0000256" key="5">
    <source>
        <dbReference type="SAM" id="Phobius"/>
    </source>
</evidence>
<gene>
    <name evidence="10" type="primary">LOC101852787</name>
</gene>
<dbReference type="InterPro" id="IPR036719">
    <property type="entry name" value="Neuro-gated_channel_TM_sf"/>
</dbReference>
<dbReference type="Gene3D" id="2.70.170.10">
    <property type="entry name" value="Neurotransmitter-gated ion-channel ligand-binding domain"/>
    <property type="match status" value="1"/>
</dbReference>